<evidence type="ECO:0000313" key="1">
    <source>
        <dbReference type="EMBL" id="BES96961.1"/>
    </source>
</evidence>
<gene>
    <name evidence="1" type="ORF">NTJ_09774</name>
</gene>
<dbReference type="Proteomes" id="UP001307889">
    <property type="component" value="Chromosome 7"/>
</dbReference>
<protein>
    <submittedName>
        <fullName evidence="1">Uncharacterized protein</fullName>
    </submittedName>
</protein>
<dbReference type="EMBL" id="AP028915">
    <property type="protein sequence ID" value="BES96961.1"/>
    <property type="molecule type" value="Genomic_DNA"/>
</dbReference>
<name>A0ABN7B1D0_9HEMI</name>
<sequence>MGGHLFRVSPISLHILKLRLEPRADRKPGDSRPFSLTRLAKQPHVSAMSFKLDTQTGHTDSPFALFWMGEFKSDPFRRLIILRFKQ</sequence>
<proteinExistence type="predicted"/>
<keyword evidence="2" id="KW-1185">Reference proteome</keyword>
<accession>A0ABN7B1D0</accession>
<evidence type="ECO:0000313" key="2">
    <source>
        <dbReference type="Proteomes" id="UP001307889"/>
    </source>
</evidence>
<reference evidence="1 2" key="1">
    <citation type="submission" date="2023-09" db="EMBL/GenBank/DDBJ databases">
        <title>Nesidiocoris tenuis whole genome shotgun sequence.</title>
        <authorList>
            <person name="Shibata T."/>
            <person name="Shimoda M."/>
            <person name="Kobayashi T."/>
            <person name="Uehara T."/>
        </authorList>
    </citation>
    <scope>NUCLEOTIDE SEQUENCE [LARGE SCALE GENOMIC DNA]</scope>
    <source>
        <strain evidence="1 2">Japan</strain>
    </source>
</reference>
<organism evidence="1 2">
    <name type="scientific">Nesidiocoris tenuis</name>
    <dbReference type="NCBI Taxonomy" id="355587"/>
    <lineage>
        <taxon>Eukaryota</taxon>
        <taxon>Metazoa</taxon>
        <taxon>Ecdysozoa</taxon>
        <taxon>Arthropoda</taxon>
        <taxon>Hexapoda</taxon>
        <taxon>Insecta</taxon>
        <taxon>Pterygota</taxon>
        <taxon>Neoptera</taxon>
        <taxon>Paraneoptera</taxon>
        <taxon>Hemiptera</taxon>
        <taxon>Heteroptera</taxon>
        <taxon>Panheteroptera</taxon>
        <taxon>Cimicomorpha</taxon>
        <taxon>Miridae</taxon>
        <taxon>Dicyphina</taxon>
        <taxon>Nesidiocoris</taxon>
    </lineage>
</organism>